<evidence type="ECO:0000313" key="6">
    <source>
        <dbReference type="EMBL" id="OEO30805.1"/>
    </source>
</evidence>
<dbReference type="GO" id="GO:0097176">
    <property type="term" value="P:epoxide metabolic process"/>
    <property type="evidence" value="ECO:0007669"/>
    <property type="project" value="TreeGrafter"/>
</dbReference>
<protein>
    <submittedName>
        <fullName evidence="6">Epoxide hydrolase</fullName>
    </submittedName>
</protein>
<dbReference type="InterPro" id="IPR029058">
    <property type="entry name" value="AB_hydrolase_fold"/>
</dbReference>
<dbReference type="PRINTS" id="PR00412">
    <property type="entry name" value="EPOXHYDRLASE"/>
</dbReference>
<dbReference type="PANTHER" id="PTHR21661">
    <property type="entry name" value="EPOXIDE HYDROLASE 1-RELATED"/>
    <property type="match status" value="1"/>
</dbReference>
<evidence type="ECO:0000256" key="4">
    <source>
        <dbReference type="PIRSR" id="PIRSR001112-1"/>
    </source>
</evidence>
<dbReference type="PANTHER" id="PTHR21661:SF35">
    <property type="entry name" value="EPOXIDE HYDROLASE"/>
    <property type="match status" value="1"/>
</dbReference>
<dbReference type="RefSeq" id="WP_069909997.1">
    <property type="nucleotide sequence ID" value="NZ_LAJE02000185.1"/>
</dbReference>
<evidence type="ECO:0000256" key="3">
    <source>
        <dbReference type="ARBA" id="ARBA00022801"/>
    </source>
</evidence>
<feature type="active site" description="Nucleophile" evidence="4">
    <location>
        <position position="177"/>
    </location>
</feature>
<dbReference type="GO" id="GO:0004301">
    <property type="term" value="F:epoxide hydrolase activity"/>
    <property type="evidence" value="ECO:0007669"/>
    <property type="project" value="TreeGrafter"/>
</dbReference>
<evidence type="ECO:0000313" key="7">
    <source>
        <dbReference type="Proteomes" id="UP000095463"/>
    </source>
</evidence>
<dbReference type="Proteomes" id="UP000095463">
    <property type="component" value="Unassembled WGS sequence"/>
</dbReference>
<keyword evidence="3 6" id="KW-0378">Hydrolase</keyword>
<keyword evidence="2" id="KW-0058">Aromatic hydrocarbons catabolism</keyword>
<dbReference type="Pfam" id="PF06441">
    <property type="entry name" value="EHN"/>
    <property type="match status" value="1"/>
</dbReference>
<reference evidence="6 7" key="1">
    <citation type="journal article" date="2015" name="Genome Announc.">
        <title>Genome Assemblies of Three Soil-Associated Devosia species: D. insulae, D. limi, and D. soli.</title>
        <authorList>
            <person name="Hassan Y.I."/>
            <person name="Lepp D."/>
            <person name="Zhou T."/>
        </authorList>
    </citation>
    <scope>NUCLEOTIDE SEQUENCE [LARGE SCALE GENOMIC DNA]</scope>
    <source>
        <strain evidence="6 7">DS-56</strain>
    </source>
</reference>
<accession>A0A1E5XQG9</accession>
<keyword evidence="7" id="KW-1185">Reference proteome</keyword>
<evidence type="ECO:0000256" key="2">
    <source>
        <dbReference type="ARBA" id="ARBA00022797"/>
    </source>
</evidence>
<comment type="caution">
    <text evidence="6">The sequence shown here is derived from an EMBL/GenBank/DDBJ whole genome shotgun (WGS) entry which is preliminary data.</text>
</comment>
<organism evidence="6 7">
    <name type="scientific">Devosia insulae DS-56</name>
    <dbReference type="NCBI Taxonomy" id="1116389"/>
    <lineage>
        <taxon>Bacteria</taxon>
        <taxon>Pseudomonadati</taxon>
        <taxon>Pseudomonadota</taxon>
        <taxon>Alphaproteobacteria</taxon>
        <taxon>Hyphomicrobiales</taxon>
        <taxon>Devosiaceae</taxon>
        <taxon>Devosia</taxon>
    </lineage>
</organism>
<dbReference type="SUPFAM" id="SSF53474">
    <property type="entry name" value="alpha/beta-Hydrolases"/>
    <property type="match status" value="1"/>
</dbReference>
<sequence>MATITPFKIDVSAAQLQDLRDRLGRTVMPSEVDGSWAAGPTNAYVRGAVDRLLNGFDWRKAEAEINALPQFTTEIDGQKVHFIHVKSAEKSATPLLLIHGWPGSIVEFLDVIGPLTNPVAHGGKAEDAFDVVVPSLPGFGFSGPTREAGWNNVRIGKAFIELMSRLGYQRFGVQGGDAGAIIGPEIGRLSPERVIGVHLNAATMGFIPFGPVSPEEIATFTDSEKVRLQRVQRFMAEHFGFNVMQSSRPQTLAYGISDSPAGLLAWISELFTSFGDRVDAVPMDRFLTNFMIYWFTGTAASSIRLYYENAHDPEAWSPKANSGVPTGVAVFGFDEVPIRRYGETSNTIVRWNEFDVGGHYAVLEVPGVWIGDVRGFFAQIG</sequence>
<dbReference type="OrthoDB" id="27092at2"/>
<proteinExistence type="inferred from homology"/>
<feature type="active site" description="Proton donor" evidence="4">
    <location>
        <position position="306"/>
    </location>
</feature>
<comment type="similarity">
    <text evidence="1">Belongs to the peptidase S33 family.</text>
</comment>
<dbReference type="PIRSF" id="PIRSF001112">
    <property type="entry name" value="Epoxide_hydrolase"/>
    <property type="match status" value="1"/>
</dbReference>
<dbReference type="InterPro" id="IPR010497">
    <property type="entry name" value="Epoxide_hydro_N"/>
</dbReference>
<name>A0A1E5XQG9_9HYPH</name>
<gene>
    <name evidence="6" type="ORF">VW23_019455</name>
</gene>
<dbReference type="InterPro" id="IPR000639">
    <property type="entry name" value="Epox_hydrolase-like"/>
</dbReference>
<dbReference type="InterPro" id="IPR016292">
    <property type="entry name" value="Epoxide_hydrolase"/>
</dbReference>
<evidence type="ECO:0000259" key="5">
    <source>
        <dbReference type="Pfam" id="PF06441"/>
    </source>
</evidence>
<dbReference type="Gene3D" id="3.40.50.1820">
    <property type="entry name" value="alpha/beta hydrolase"/>
    <property type="match status" value="1"/>
</dbReference>
<feature type="active site" description="Proton acceptor" evidence="4">
    <location>
        <position position="359"/>
    </location>
</feature>
<feature type="domain" description="Epoxide hydrolase N-terminal" evidence="5">
    <location>
        <begin position="4"/>
        <end position="108"/>
    </location>
</feature>
<dbReference type="AlphaFoldDB" id="A0A1E5XQG9"/>
<evidence type="ECO:0000256" key="1">
    <source>
        <dbReference type="ARBA" id="ARBA00010088"/>
    </source>
</evidence>
<dbReference type="EMBL" id="LAJE02000185">
    <property type="protein sequence ID" value="OEO30805.1"/>
    <property type="molecule type" value="Genomic_DNA"/>
</dbReference>